<organism evidence="3 4">
    <name type="scientific">Salinomyces thailandicus</name>
    <dbReference type="NCBI Taxonomy" id="706561"/>
    <lineage>
        <taxon>Eukaryota</taxon>
        <taxon>Fungi</taxon>
        <taxon>Dikarya</taxon>
        <taxon>Ascomycota</taxon>
        <taxon>Pezizomycotina</taxon>
        <taxon>Dothideomycetes</taxon>
        <taxon>Dothideomycetidae</taxon>
        <taxon>Mycosphaerellales</taxon>
        <taxon>Teratosphaeriaceae</taxon>
        <taxon>Salinomyces</taxon>
    </lineage>
</organism>
<protein>
    <recommendedName>
        <fullName evidence="5">Carbohydrate esterase family 16 protein</fullName>
    </recommendedName>
</protein>
<proteinExistence type="predicted"/>
<dbReference type="Proteomes" id="UP000308549">
    <property type="component" value="Unassembled WGS sequence"/>
</dbReference>
<accession>A0A4U0U531</accession>
<feature type="signal peptide" evidence="2">
    <location>
        <begin position="1"/>
        <end position="21"/>
    </location>
</feature>
<dbReference type="InterPro" id="IPR036514">
    <property type="entry name" value="SGNH_hydro_sf"/>
</dbReference>
<evidence type="ECO:0008006" key="5">
    <source>
        <dbReference type="Google" id="ProtNLM"/>
    </source>
</evidence>
<reference evidence="3 4" key="1">
    <citation type="submission" date="2017-03" db="EMBL/GenBank/DDBJ databases">
        <title>Genomes of endolithic fungi from Antarctica.</title>
        <authorList>
            <person name="Coleine C."/>
            <person name="Masonjones S."/>
            <person name="Stajich J.E."/>
        </authorList>
    </citation>
    <scope>NUCLEOTIDE SEQUENCE [LARGE SCALE GENOMIC DNA]</scope>
    <source>
        <strain evidence="3 4">CCFEE 6315</strain>
    </source>
</reference>
<comment type="caution">
    <text evidence="3">The sequence shown here is derived from an EMBL/GenBank/DDBJ whole genome shotgun (WGS) entry which is preliminary data.</text>
</comment>
<keyword evidence="1" id="KW-0378">Hydrolase</keyword>
<dbReference type="Gene3D" id="3.40.50.1110">
    <property type="entry name" value="SGNH hydrolase"/>
    <property type="match status" value="1"/>
</dbReference>
<dbReference type="EMBL" id="NAJL01000015">
    <property type="protein sequence ID" value="TKA29265.1"/>
    <property type="molecule type" value="Genomic_DNA"/>
</dbReference>
<evidence type="ECO:0000313" key="3">
    <source>
        <dbReference type="EMBL" id="TKA29265.1"/>
    </source>
</evidence>
<evidence type="ECO:0000256" key="1">
    <source>
        <dbReference type="ARBA" id="ARBA00022801"/>
    </source>
</evidence>
<dbReference type="OrthoDB" id="1600564at2759"/>
<dbReference type="AlphaFoldDB" id="A0A4U0U531"/>
<dbReference type="PANTHER" id="PTHR45648:SF22">
    <property type="entry name" value="GDSL LIPASE_ACYLHYDROLASE FAMILY PROTEIN (AFU_ORTHOLOGUE AFUA_4G14700)"/>
    <property type="match status" value="1"/>
</dbReference>
<evidence type="ECO:0000256" key="2">
    <source>
        <dbReference type="SAM" id="SignalP"/>
    </source>
</evidence>
<sequence length="334" mass="36263">MSLSKCSALTLLVCAAYRVSASAIPEDVLEERASYPFTRLTAFGDELSDNGNGSYAHGITGSPANVYGFGTWTDGATAISYLADLLYVPLTDYAFGGCCGGSSFGATIDNSYTPAAAKLKNGNPVPSVYDQIFKNYTRTGAPLGIKNSLQFIWTGENDLSKQTNAFYYGDAKNAAFASAMATRITADAERLLALGAPYVMVANIYPKHLAPVTKKYLCSNGGCVATWGKVITQANTAIKTSLANSKYANRIIYYDVYSFMINVMNNKNSYGLTQPLTAYCDGDDQAMWSTCISGDYVWQGATHFYWMNFIQPTTTVHKLIAQDMKRVVDGFFGF</sequence>
<feature type="chain" id="PRO_5020439747" description="Carbohydrate esterase family 16 protein" evidence="2">
    <location>
        <begin position="22"/>
        <end position="334"/>
    </location>
</feature>
<dbReference type="GO" id="GO:0016787">
    <property type="term" value="F:hydrolase activity"/>
    <property type="evidence" value="ECO:0007669"/>
    <property type="project" value="UniProtKB-KW"/>
</dbReference>
<name>A0A4U0U531_9PEZI</name>
<keyword evidence="4" id="KW-1185">Reference proteome</keyword>
<gene>
    <name evidence="3" type="ORF">B0A50_03775</name>
</gene>
<dbReference type="PANTHER" id="PTHR45648">
    <property type="entry name" value="GDSL LIPASE/ACYLHYDROLASE FAMILY PROTEIN (AFU_ORTHOLOGUE AFUA_4G14700)"/>
    <property type="match status" value="1"/>
</dbReference>
<evidence type="ECO:0000313" key="4">
    <source>
        <dbReference type="Proteomes" id="UP000308549"/>
    </source>
</evidence>
<dbReference type="InterPro" id="IPR051058">
    <property type="entry name" value="GDSL_Est/Lipase"/>
</dbReference>
<keyword evidence="2" id="KW-0732">Signal</keyword>